<keyword evidence="2" id="KW-0560">Oxidoreductase</keyword>
<dbReference type="OrthoDB" id="8931at2157"/>
<sequence length="96" mass="11150">MIVVTAKMNVKPASKYDFMVETEALIKHTRYEKGCISYNLYTDTDDPNQLVMLEFWKDMDDLDAHMNTVHFKAFGNAISKYLTCEIEISKFDAQKV</sequence>
<proteinExistence type="predicted"/>
<dbReference type="HOGENOM" id="CLU_131496_11_0_2"/>
<dbReference type="PROSITE" id="PS51725">
    <property type="entry name" value="ABM"/>
    <property type="match status" value="1"/>
</dbReference>
<reference evidence="2 3" key="2">
    <citation type="journal article" date="2014" name="Int. J. Syst. Evol. Microbiol.">
        <title>Methanobacterium paludis sp. nov. and a novel strain of Methanobacterium lacus isolated from northern peatlands.</title>
        <authorList>
            <person name="Cadillo-Quiroz H."/>
            <person name="Brauer S.L."/>
            <person name="Goodson N."/>
            <person name="Yavitt J.B."/>
            <person name="Zinder S.H."/>
        </authorList>
    </citation>
    <scope>NUCLEOTIDE SEQUENCE [LARGE SCALE GENOMIC DNA]</scope>
    <source>
        <strain evidence="2 3">AL-21</strain>
    </source>
</reference>
<protein>
    <submittedName>
        <fullName evidence="2">Antibiotic biosynthesis monooxygenase</fullName>
    </submittedName>
</protein>
<name>F0T6C9_METLA</name>
<dbReference type="GO" id="GO:0004497">
    <property type="term" value="F:monooxygenase activity"/>
    <property type="evidence" value="ECO:0007669"/>
    <property type="project" value="UniProtKB-KW"/>
</dbReference>
<dbReference type="PANTHER" id="PTHR33336:SF15">
    <property type="entry name" value="ABM DOMAIN-CONTAINING PROTEIN"/>
    <property type="match status" value="1"/>
</dbReference>
<evidence type="ECO:0000313" key="3">
    <source>
        <dbReference type="Proteomes" id="UP000007490"/>
    </source>
</evidence>
<organism evidence="2 3">
    <name type="scientific">Methanobacterium lacus (strain AL-21)</name>
    <dbReference type="NCBI Taxonomy" id="877455"/>
    <lineage>
        <taxon>Archaea</taxon>
        <taxon>Methanobacteriati</taxon>
        <taxon>Methanobacteriota</taxon>
        <taxon>Methanomada group</taxon>
        <taxon>Methanobacteria</taxon>
        <taxon>Methanobacteriales</taxon>
        <taxon>Methanobacteriaceae</taxon>
        <taxon>Methanobacterium</taxon>
    </lineage>
</organism>
<dbReference type="AlphaFoldDB" id="F0T6C9"/>
<keyword evidence="2" id="KW-0503">Monooxygenase</keyword>
<reference evidence="3" key="1">
    <citation type="submission" date="2011-02" db="EMBL/GenBank/DDBJ databases">
        <title>Complete sequence of Methanobacterium sp. AL-21.</title>
        <authorList>
            <consortium name="US DOE Joint Genome Institute"/>
            <person name="Lucas S."/>
            <person name="Copeland A."/>
            <person name="Lapidus A."/>
            <person name="Cheng J.-F."/>
            <person name="Goodwin L."/>
            <person name="Pitluck S."/>
            <person name="Chertkov O."/>
            <person name="Detter J.C."/>
            <person name="Han C."/>
            <person name="Tapia R."/>
            <person name="Land M."/>
            <person name="Hauser L."/>
            <person name="Kyrpides N."/>
            <person name="Ivanova N."/>
            <person name="Mikhailova N."/>
            <person name="Pagani I."/>
            <person name="Cadillo-Quiroz H."/>
            <person name="Imachi H."/>
            <person name="Zinder S."/>
            <person name="Liu W."/>
            <person name="Woyke T."/>
        </authorList>
    </citation>
    <scope>NUCLEOTIDE SEQUENCE [LARGE SCALE GENOMIC DNA]</scope>
    <source>
        <strain evidence="3">AL-21</strain>
    </source>
</reference>
<dbReference type="GeneID" id="10277651"/>
<evidence type="ECO:0000313" key="2">
    <source>
        <dbReference type="EMBL" id="ADZ09444.1"/>
    </source>
</evidence>
<dbReference type="PANTHER" id="PTHR33336">
    <property type="entry name" value="QUINOL MONOOXYGENASE YGIN-RELATED"/>
    <property type="match status" value="1"/>
</dbReference>
<dbReference type="InterPro" id="IPR007138">
    <property type="entry name" value="ABM_dom"/>
</dbReference>
<dbReference type="InterPro" id="IPR011008">
    <property type="entry name" value="Dimeric_a/b-barrel"/>
</dbReference>
<dbReference type="eggNOG" id="arCOG04806">
    <property type="taxonomic scope" value="Archaea"/>
</dbReference>
<feature type="domain" description="ABM" evidence="1">
    <location>
        <begin position="2"/>
        <end position="91"/>
    </location>
</feature>
<dbReference type="Pfam" id="PF03992">
    <property type="entry name" value="ABM"/>
    <property type="match status" value="1"/>
</dbReference>
<dbReference type="RefSeq" id="WP_013644795.1">
    <property type="nucleotide sequence ID" value="NC_015216.1"/>
</dbReference>
<dbReference type="KEGG" id="mel:Metbo_1201"/>
<dbReference type="STRING" id="877455.Metbo_1201"/>
<dbReference type="Gene3D" id="3.30.70.100">
    <property type="match status" value="1"/>
</dbReference>
<evidence type="ECO:0000259" key="1">
    <source>
        <dbReference type="PROSITE" id="PS51725"/>
    </source>
</evidence>
<accession>F0T6C9</accession>
<dbReference type="InterPro" id="IPR050744">
    <property type="entry name" value="AI-2_Isomerase_LsrG"/>
</dbReference>
<gene>
    <name evidence="2" type="ordered locus">Metbo_1201</name>
</gene>
<dbReference type="SUPFAM" id="SSF54909">
    <property type="entry name" value="Dimeric alpha+beta barrel"/>
    <property type="match status" value="1"/>
</dbReference>
<keyword evidence="3" id="KW-1185">Reference proteome</keyword>
<dbReference type="Proteomes" id="UP000007490">
    <property type="component" value="Chromosome"/>
</dbReference>
<dbReference type="EMBL" id="CP002551">
    <property type="protein sequence ID" value="ADZ09444.1"/>
    <property type="molecule type" value="Genomic_DNA"/>
</dbReference>